<reference evidence="2 3" key="1">
    <citation type="journal article" date="2016" name="Sci. Rep.">
        <title>Penicillium arizonense, a new, genome sequenced fungal species, reveals a high chemical diversity in secreted metabolites.</title>
        <authorList>
            <person name="Grijseels S."/>
            <person name="Nielsen J.C."/>
            <person name="Randelovic M."/>
            <person name="Nielsen J."/>
            <person name="Nielsen K.F."/>
            <person name="Workman M."/>
            <person name="Frisvad J.C."/>
        </authorList>
    </citation>
    <scope>NUCLEOTIDE SEQUENCE [LARGE SCALE GENOMIC DNA]</scope>
    <source>
        <strain evidence="2 3">CBS 141311</strain>
    </source>
</reference>
<sequence>MIQMRSMRIALRHFVYKINEVESDKCPCGEGSQTPRHVLLQCQTYGALRKTLFDQLHKAGMRELTNYDTVVSDPLVTRYVAQFMHRTGLLAQFQHAERQESDDETGDREIMEQSPEDAGHSPPLATTFEEGESLTQLFEYTLPDWAIPRRPETTMNSNRG</sequence>
<dbReference type="OrthoDB" id="4368687at2759"/>
<dbReference type="STRING" id="1835702.A0A1F5L271"/>
<name>A0A1F5L271_PENAI</name>
<dbReference type="RefSeq" id="XP_022482556.1">
    <property type="nucleotide sequence ID" value="XM_022637593.1"/>
</dbReference>
<evidence type="ECO:0000313" key="3">
    <source>
        <dbReference type="Proteomes" id="UP000177622"/>
    </source>
</evidence>
<protein>
    <submittedName>
        <fullName evidence="2">Uncharacterized protein</fullName>
    </submittedName>
</protein>
<organism evidence="2 3">
    <name type="scientific">Penicillium arizonense</name>
    <dbReference type="NCBI Taxonomy" id="1835702"/>
    <lineage>
        <taxon>Eukaryota</taxon>
        <taxon>Fungi</taxon>
        <taxon>Dikarya</taxon>
        <taxon>Ascomycota</taxon>
        <taxon>Pezizomycotina</taxon>
        <taxon>Eurotiomycetes</taxon>
        <taxon>Eurotiomycetidae</taxon>
        <taxon>Eurotiales</taxon>
        <taxon>Aspergillaceae</taxon>
        <taxon>Penicillium</taxon>
    </lineage>
</organism>
<proteinExistence type="predicted"/>
<feature type="region of interest" description="Disordered" evidence="1">
    <location>
        <begin position="94"/>
        <end position="132"/>
    </location>
</feature>
<gene>
    <name evidence="2" type="ORF">PENARI_c066G10217</name>
</gene>
<keyword evidence="3" id="KW-1185">Reference proteome</keyword>
<evidence type="ECO:0000256" key="1">
    <source>
        <dbReference type="SAM" id="MobiDB-lite"/>
    </source>
</evidence>
<dbReference type="AlphaFoldDB" id="A0A1F5L271"/>
<dbReference type="Proteomes" id="UP000177622">
    <property type="component" value="Unassembled WGS sequence"/>
</dbReference>
<comment type="caution">
    <text evidence="2">The sequence shown here is derived from an EMBL/GenBank/DDBJ whole genome shotgun (WGS) entry which is preliminary data.</text>
</comment>
<accession>A0A1F5L271</accession>
<evidence type="ECO:0000313" key="2">
    <source>
        <dbReference type="EMBL" id="OGE47090.1"/>
    </source>
</evidence>
<dbReference type="GeneID" id="34582327"/>
<dbReference type="EMBL" id="LXJU01000066">
    <property type="protein sequence ID" value="OGE47090.1"/>
    <property type="molecule type" value="Genomic_DNA"/>
</dbReference>